<dbReference type="EMBL" id="CAWUPB010000994">
    <property type="protein sequence ID" value="CAK7335487.1"/>
    <property type="molecule type" value="Genomic_DNA"/>
</dbReference>
<evidence type="ECO:0000313" key="1">
    <source>
        <dbReference type="EMBL" id="CAK7335487.1"/>
    </source>
</evidence>
<dbReference type="Proteomes" id="UP001314170">
    <property type="component" value="Unassembled WGS sequence"/>
</dbReference>
<evidence type="ECO:0000313" key="2">
    <source>
        <dbReference type="Proteomes" id="UP001314170"/>
    </source>
</evidence>
<gene>
    <name evidence="1" type="ORF">DCAF_LOCUS10481</name>
</gene>
<proteinExistence type="predicted"/>
<protein>
    <submittedName>
        <fullName evidence="1">Uncharacterized protein</fullName>
    </submittedName>
</protein>
<dbReference type="AlphaFoldDB" id="A0AAV1RJF1"/>
<name>A0AAV1RJF1_9ROSI</name>
<keyword evidence="2" id="KW-1185">Reference proteome</keyword>
<reference evidence="1 2" key="1">
    <citation type="submission" date="2024-01" db="EMBL/GenBank/DDBJ databases">
        <authorList>
            <person name="Waweru B."/>
        </authorList>
    </citation>
    <scope>NUCLEOTIDE SEQUENCE [LARGE SCALE GENOMIC DNA]</scope>
</reference>
<sequence>MKASSVKSLDTASPVAKPTWLAEGLLLLNQEKHNKGTVMSKPMGSRILISRLLLLNFLLLWQLGNGATSDIGIKAAVDTNHTTNIGNLTADEGTN</sequence>
<organism evidence="1 2">
    <name type="scientific">Dovyalis caffra</name>
    <dbReference type="NCBI Taxonomy" id="77055"/>
    <lineage>
        <taxon>Eukaryota</taxon>
        <taxon>Viridiplantae</taxon>
        <taxon>Streptophyta</taxon>
        <taxon>Embryophyta</taxon>
        <taxon>Tracheophyta</taxon>
        <taxon>Spermatophyta</taxon>
        <taxon>Magnoliopsida</taxon>
        <taxon>eudicotyledons</taxon>
        <taxon>Gunneridae</taxon>
        <taxon>Pentapetalae</taxon>
        <taxon>rosids</taxon>
        <taxon>fabids</taxon>
        <taxon>Malpighiales</taxon>
        <taxon>Salicaceae</taxon>
        <taxon>Flacourtieae</taxon>
        <taxon>Dovyalis</taxon>
    </lineage>
</organism>
<accession>A0AAV1RJF1</accession>
<comment type="caution">
    <text evidence="1">The sequence shown here is derived from an EMBL/GenBank/DDBJ whole genome shotgun (WGS) entry which is preliminary data.</text>
</comment>